<keyword evidence="3" id="KW-1185">Reference proteome</keyword>
<dbReference type="PROSITE" id="PS00028">
    <property type="entry name" value="ZINC_FINGER_C2H2_1"/>
    <property type="match status" value="1"/>
</dbReference>
<evidence type="ECO:0000313" key="2">
    <source>
        <dbReference type="EMBL" id="KAF8434573.1"/>
    </source>
</evidence>
<dbReference type="Proteomes" id="UP001194468">
    <property type="component" value="Unassembled WGS sequence"/>
</dbReference>
<dbReference type="EMBL" id="WHUW01000028">
    <property type="protein sequence ID" value="KAF8434573.1"/>
    <property type="molecule type" value="Genomic_DNA"/>
</dbReference>
<gene>
    <name evidence="2" type="ORF">L210DRAFT_852276</name>
</gene>
<name>A0AAD4BMC2_BOLED</name>
<evidence type="ECO:0000259" key="1">
    <source>
        <dbReference type="PROSITE" id="PS00028"/>
    </source>
</evidence>
<evidence type="ECO:0000313" key="3">
    <source>
        <dbReference type="Proteomes" id="UP001194468"/>
    </source>
</evidence>
<sequence>MWPAGQGLELIVKSTYSCVARHLTPHLGQRQSHTSERPFACSIPGCVKRFYNRSDCEHHEESRRHTYFEMDS</sequence>
<dbReference type="InterPro" id="IPR036236">
    <property type="entry name" value="Znf_C2H2_sf"/>
</dbReference>
<reference evidence="2" key="1">
    <citation type="submission" date="2019-10" db="EMBL/GenBank/DDBJ databases">
        <authorList>
            <consortium name="DOE Joint Genome Institute"/>
            <person name="Kuo A."/>
            <person name="Miyauchi S."/>
            <person name="Kiss E."/>
            <person name="Drula E."/>
            <person name="Kohler A."/>
            <person name="Sanchez-Garcia M."/>
            <person name="Andreopoulos B."/>
            <person name="Barry K.W."/>
            <person name="Bonito G."/>
            <person name="Buee M."/>
            <person name="Carver A."/>
            <person name="Chen C."/>
            <person name="Cichocki N."/>
            <person name="Clum A."/>
            <person name="Culley D."/>
            <person name="Crous P.W."/>
            <person name="Fauchery L."/>
            <person name="Girlanda M."/>
            <person name="Hayes R."/>
            <person name="Keri Z."/>
            <person name="LaButti K."/>
            <person name="Lipzen A."/>
            <person name="Lombard V."/>
            <person name="Magnuson J."/>
            <person name="Maillard F."/>
            <person name="Morin E."/>
            <person name="Murat C."/>
            <person name="Nolan M."/>
            <person name="Ohm R."/>
            <person name="Pangilinan J."/>
            <person name="Pereira M."/>
            <person name="Perotto S."/>
            <person name="Peter M."/>
            <person name="Riley R."/>
            <person name="Sitrit Y."/>
            <person name="Stielow B."/>
            <person name="Szollosi G."/>
            <person name="Zifcakova L."/>
            <person name="Stursova M."/>
            <person name="Spatafora J.W."/>
            <person name="Tedersoo L."/>
            <person name="Vaario L.-M."/>
            <person name="Yamada A."/>
            <person name="Yan M."/>
            <person name="Wang P."/>
            <person name="Xu J."/>
            <person name="Bruns T."/>
            <person name="Baldrian P."/>
            <person name="Vilgalys R."/>
            <person name="Henrissat B."/>
            <person name="Grigoriev I.V."/>
            <person name="Hibbett D."/>
            <person name="Nagy L.G."/>
            <person name="Martin F.M."/>
        </authorList>
    </citation>
    <scope>NUCLEOTIDE SEQUENCE</scope>
    <source>
        <strain evidence="2">BED1</strain>
    </source>
</reference>
<reference evidence="2" key="2">
    <citation type="journal article" date="2020" name="Nat. Commun.">
        <title>Large-scale genome sequencing of mycorrhizal fungi provides insights into the early evolution of symbiotic traits.</title>
        <authorList>
            <person name="Miyauchi S."/>
            <person name="Kiss E."/>
            <person name="Kuo A."/>
            <person name="Drula E."/>
            <person name="Kohler A."/>
            <person name="Sanchez-Garcia M."/>
            <person name="Morin E."/>
            <person name="Andreopoulos B."/>
            <person name="Barry K.W."/>
            <person name="Bonito G."/>
            <person name="Buee M."/>
            <person name="Carver A."/>
            <person name="Chen C."/>
            <person name="Cichocki N."/>
            <person name="Clum A."/>
            <person name="Culley D."/>
            <person name="Crous P.W."/>
            <person name="Fauchery L."/>
            <person name="Girlanda M."/>
            <person name="Hayes R.D."/>
            <person name="Keri Z."/>
            <person name="LaButti K."/>
            <person name="Lipzen A."/>
            <person name="Lombard V."/>
            <person name="Magnuson J."/>
            <person name="Maillard F."/>
            <person name="Murat C."/>
            <person name="Nolan M."/>
            <person name="Ohm R.A."/>
            <person name="Pangilinan J."/>
            <person name="Pereira M.F."/>
            <person name="Perotto S."/>
            <person name="Peter M."/>
            <person name="Pfister S."/>
            <person name="Riley R."/>
            <person name="Sitrit Y."/>
            <person name="Stielow J.B."/>
            <person name="Szollosi G."/>
            <person name="Zifcakova L."/>
            <person name="Stursova M."/>
            <person name="Spatafora J.W."/>
            <person name="Tedersoo L."/>
            <person name="Vaario L.M."/>
            <person name="Yamada A."/>
            <person name="Yan M."/>
            <person name="Wang P."/>
            <person name="Xu J."/>
            <person name="Bruns T."/>
            <person name="Baldrian P."/>
            <person name="Vilgalys R."/>
            <person name="Dunand C."/>
            <person name="Henrissat B."/>
            <person name="Grigoriev I.V."/>
            <person name="Hibbett D."/>
            <person name="Nagy L.G."/>
            <person name="Martin F.M."/>
        </authorList>
    </citation>
    <scope>NUCLEOTIDE SEQUENCE</scope>
    <source>
        <strain evidence="2">BED1</strain>
    </source>
</reference>
<comment type="caution">
    <text evidence="2">The sequence shown here is derived from an EMBL/GenBank/DDBJ whole genome shotgun (WGS) entry which is preliminary data.</text>
</comment>
<dbReference type="Gene3D" id="3.30.160.60">
    <property type="entry name" value="Classic Zinc Finger"/>
    <property type="match status" value="1"/>
</dbReference>
<feature type="domain" description="C2H2-type" evidence="1">
    <location>
        <begin position="41"/>
        <end position="65"/>
    </location>
</feature>
<organism evidence="2 3">
    <name type="scientific">Boletus edulis BED1</name>
    <dbReference type="NCBI Taxonomy" id="1328754"/>
    <lineage>
        <taxon>Eukaryota</taxon>
        <taxon>Fungi</taxon>
        <taxon>Dikarya</taxon>
        <taxon>Basidiomycota</taxon>
        <taxon>Agaricomycotina</taxon>
        <taxon>Agaricomycetes</taxon>
        <taxon>Agaricomycetidae</taxon>
        <taxon>Boletales</taxon>
        <taxon>Boletineae</taxon>
        <taxon>Boletaceae</taxon>
        <taxon>Boletoideae</taxon>
        <taxon>Boletus</taxon>
    </lineage>
</organism>
<dbReference type="AlphaFoldDB" id="A0AAD4BMC2"/>
<dbReference type="InterPro" id="IPR013087">
    <property type="entry name" value="Znf_C2H2_type"/>
</dbReference>
<accession>A0AAD4BMC2</accession>
<proteinExistence type="predicted"/>
<dbReference type="SUPFAM" id="SSF57667">
    <property type="entry name" value="beta-beta-alpha zinc fingers"/>
    <property type="match status" value="1"/>
</dbReference>
<protein>
    <recommendedName>
        <fullName evidence="1">C2H2-type domain-containing protein</fullName>
    </recommendedName>
</protein>